<dbReference type="RefSeq" id="WP_344849075.1">
    <property type="nucleotide sequence ID" value="NZ_BAABAA010000017.1"/>
</dbReference>
<keyword evidence="2" id="KW-1185">Reference proteome</keyword>
<reference evidence="2" key="1">
    <citation type="journal article" date="2019" name="Int. J. Syst. Evol. Microbiol.">
        <title>The Global Catalogue of Microorganisms (GCM) 10K type strain sequencing project: providing services to taxonomists for standard genome sequencing and annotation.</title>
        <authorList>
            <consortium name="The Broad Institute Genomics Platform"/>
            <consortium name="The Broad Institute Genome Sequencing Center for Infectious Disease"/>
            <person name="Wu L."/>
            <person name="Ma J."/>
        </authorList>
    </citation>
    <scope>NUCLEOTIDE SEQUENCE [LARGE SCALE GENOMIC DNA]</scope>
    <source>
        <strain evidence="2">JCM 16928</strain>
    </source>
</reference>
<sequence length="312" mass="35591">MQKSTTSTLSIADTATPAELSPAELARVLPRVGERRWSQRLPALYPVAVRYHRARRRIEWMRSSTPYARDRRAVDLPVRVKRHKSLLLRQLGETEMWMQHNKVTNLKLACEQVDGVLIKPGETFSFNKLVGNATRRKGYVKGMRLSNGQAKPGIGGGICQLANLLHWMVLHSPLTVTQRSNHSFDPFPDNGRVLPWGVGCSIVYNYVDFQFRNDTDQTFQLRVGVGERYLEGEILAERSTSSSYRVFARGERFLRAGTEYFRRNEIWRTVIDRRTGAAIGEELLKENVALVKYMPTGVDVIDVDLRQYPPAS</sequence>
<accession>A0ABP6Z2V3</accession>
<gene>
    <name evidence="1" type="ORF">GCM10022235_76690</name>
</gene>
<dbReference type="Proteomes" id="UP001501222">
    <property type="component" value="Unassembled WGS sequence"/>
</dbReference>
<evidence type="ECO:0000313" key="2">
    <source>
        <dbReference type="Proteomes" id="UP001501222"/>
    </source>
</evidence>
<dbReference type="InterPro" id="IPR007391">
    <property type="entry name" value="Vancomycin_resist_VanW"/>
</dbReference>
<dbReference type="Pfam" id="PF04294">
    <property type="entry name" value="VanW"/>
    <property type="match status" value="1"/>
</dbReference>
<evidence type="ECO:0000313" key="1">
    <source>
        <dbReference type="EMBL" id="GAA3594098.1"/>
    </source>
</evidence>
<dbReference type="InterPro" id="IPR052913">
    <property type="entry name" value="Glycopeptide_resist_protein"/>
</dbReference>
<proteinExistence type="predicted"/>
<dbReference type="EMBL" id="BAABAA010000017">
    <property type="protein sequence ID" value="GAA3594098.1"/>
    <property type="molecule type" value="Genomic_DNA"/>
</dbReference>
<protein>
    <submittedName>
        <fullName evidence="1">VanW family protein</fullName>
    </submittedName>
</protein>
<comment type="caution">
    <text evidence="1">The sequence shown here is derived from an EMBL/GenBank/DDBJ whole genome shotgun (WGS) entry which is preliminary data.</text>
</comment>
<dbReference type="PANTHER" id="PTHR35788">
    <property type="entry name" value="EXPORTED PROTEIN-RELATED"/>
    <property type="match status" value="1"/>
</dbReference>
<organism evidence="1 2">
    <name type="scientific">Kribbella ginsengisoli</name>
    <dbReference type="NCBI Taxonomy" id="363865"/>
    <lineage>
        <taxon>Bacteria</taxon>
        <taxon>Bacillati</taxon>
        <taxon>Actinomycetota</taxon>
        <taxon>Actinomycetes</taxon>
        <taxon>Propionibacteriales</taxon>
        <taxon>Kribbellaceae</taxon>
        <taxon>Kribbella</taxon>
    </lineage>
</organism>
<name>A0ABP6Z2V3_9ACTN</name>
<dbReference type="PANTHER" id="PTHR35788:SF1">
    <property type="entry name" value="EXPORTED PROTEIN"/>
    <property type="match status" value="1"/>
</dbReference>